<dbReference type="AlphaFoldDB" id="A0A1L3EV41"/>
<keyword evidence="1" id="KW-1133">Transmembrane helix</keyword>
<dbReference type="Pfam" id="PF16083">
    <property type="entry name" value="Phage_holin_3_3"/>
    <property type="match status" value="1"/>
</dbReference>
<dbReference type="EMBL" id="CP017480">
    <property type="protein sequence ID" value="APG04943.1"/>
    <property type="molecule type" value="Genomic_DNA"/>
</dbReference>
<dbReference type="STRING" id="1440763.BJI69_14275"/>
<dbReference type="KEGG" id="lrz:BJI69_14275"/>
<feature type="transmembrane region" description="Helical" evidence="1">
    <location>
        <begin position="46"/>
        <end position="69"/>
    </location>
</feature>
<gene>
    <name evidence="2" type="ORF">BJI69_14275</name>
</gene>
<proteinExistence type="predicted"/>
<dbReference type="InterPro" id="IPR032126">
    <property type="entry name" value="LydA_holin"/>
</dbReference>
<evidence type="ECO:0000256" key="1">
    <source>
        <dbReference type="SAM" id="Phobius"/>
    </source>
</evidence>
<keyword evidence="3" id="KW-1185">Reference proteome</keyword>
<dbReference type="RefSeq" id="WP_052767012.1">
    <property type="nucleotide sequence ID" value="NZ_CP017480.1"/>
</dbReference>
<sequence length="114" mass="11899">MNELPPSASFDWIRLLAVSAFAAVGGAIGAVLRAMDAQQPLSVTRAVIEFMAAGFVGALSGLLCSAWGLSIVWTAFIAGTFGMLGARAAIQVLQRFVWARLGLNRSSQDGNAAE</sequence>
<evidence type="ECO:0000313" key="3">
    <source>
        <dbReference type="Proteomes" id="UP000182987"/>
    </source>
</evidence>
<feature type="transmembrane region" description="Helical" evidence="1">
    <location>
        <begin position="12"/>
        <end position="34"/>
    </location>
</feature>
<accession>A0A1L3EV41</accession>
<reference evidence="3" key="1">
    <citation type="submission" date="2016-09" db="EMBL/GenBank/DDBJ databases">
        <authorList>
            <person name="Lysoe E."/>
        </authorList>
    </citation>
    <scope>NUCLEOTIDE SEQUENCE [LARGE SCALE GENOMIC DNA]</scope>
    <source>
        <strain evidence="3">LJ96T</strain>
    </source>
</reference>
<feature type="transmembrane region" description="Helical" evidence="1">
    <location>
        <begin position="75"/>
        <end position="98"/>
    </location>
</feature>
<dbReference type="Proteomes" id="UP000182987">
    <property type="component" value="Chromosome"/>
</dbReference>
<protein>
    <recommendedName>
        <fullName evidence="4">Holin</fullName>
    </recommendedName>
</protein>
<keyword evidence="1" id="KW-0812">Transmembrane</keyword>
<evidence type="ECO:0008006" key="4">
    <source>
        <dbReference type="Google" id="ProtNLM"/>
    </source>
</evidence>
<keyword evidence="1" id="KW-0472">Membrane</keyword>
<name>A0A1L3EV41_9GAMM</name>
<organism evidence="2 3">
    <name type="scientific">Luteibacter rhizovicinus DSM 16549</name>
    <dbReference type="NCBI Taxonomy" id="1440763"/>
    <lineage>
        <taxon>Bacteria</taxon>
        <taxon>Pseudomonadati</taxon>
        <taxon>Pseudomonadota</taxon>
        <taxon>Gammaproteobacteria</taxon>
        <taxon>Lysobacterales</taxon>
        <taxon>Rhodanobacteraceae</taxon>
        <taxon>Luteibacter</taxon>
    </lineage>
</organism>
<evidence type="ECO:0000313" key="2">
    <source>
        <dbReference type="EMBL" id="APG04943.1"/>
    </source>
</evidence>